<evidence type="ECO:0000259" key="1">
    <source>
        <dbReference type="Pfam" id="PF14491"/>
    </source>
</evidence>
<dbReference type="InterPro" id="IPR029492">
    <property type="entry name" value="DUF4435"/>
</dbReference>
<feature type="domain" description="DUF4435" evidence="1">
    <location>
        <begin position="28"/>
        <end position="127"/>
    </location>
</feature>
<dbReference type="Pfam" id="PF14491">
    <property type="entry name" value="DUF4435"/>
    <property type="match status" value="1"/>
</dbReference>
<dbReference type="CDD" id="cd00188">
    <property type="entry name" value="TOPRIM"/>
    <property type="match status" value="1"/>
</dbReference>
<sequence>MIGQDHLGVERVLNSIRAQLRHPSNADKIWVIVEGPTDQKLFDKLLDGPHVQIEISHGGLRGVLDIVAKLLPETSRVIGIRDADFLHLEGKEEPTKHIFVTDHHDTEMMIIACQEAYQQVAREYLGEESQTFSRERILASIAFIGGLRWLNHTDDLGLNFDRLGLGDWYDSETLRLDESGFLEVILKRSKGKTKTVSEEDVTARIANVSDYLNLCNGHDFQQAFALLARFGKRKKESADDIGKAFRIAYRFKDFRKTNLYGNLKAWADDQSTLSLF</sequence>
<dbReference type="EMBL" id="CAADEW010000096">
    <property type="protein sequence ID" value="VFJ60024.1"/>
    <property type="molecule type" value="Genomic_DNA"/>
</dbReference>
<reference evidence="2" key="1">
    <citation type="submission" date="2019-02" db="EMBL/GenBank/DDBJ databases">
        <authorList>
            <person name="Gruber-Vodicka R. H."/>
            <person name="Seah K. B. B."/>
        </authorList>
    </citation>
    <scope>NUCLEOTIDE SEQUENCE</scope>
    <source>
        <strain evidence="2">BECK_BZ15</strain>
    </source>
</reference>
<name>A0A450T0H8_9GAMM</name>
<dbReference type="AlphaFoldDB" id="A0A450T0H8"/>
<evidence type="ECO:0000313" key="2">
    <source>
        <dbReference type="EMBL" id="VFJ60024.1"/>
    </source>
</evidence>
<accession>A0A450T0H8</accession>
<organism evidence="2">
    <name type="scientific">Candidatus Kentrum sp. FW</name>
    <dbReference type="NCBI Taxonomy" id="2126338"/>
    <lineage>
        <taxon>Bacteria</taxon>
        <taxon>Pseudomonadati</taxon>
        <taxon>Pseudomonadota</taxon>
        <taxon>Gammaproteobacteria</taxon>
        <taxon>Candidatus Kentrum</taxon>
    </lineage>
</organism>
<protein>
    <recommendedName>
        <fullName evidence="1">DUF4435 domain-containing protein</fullName>
    </recommendedName>
</protein>
<gene>
    <name evidence="2" type="ORF">BECKFW1821A_GA0114235_109611</name>
</gene>
<proteinExistence type="predicted"/>